<dbReference type="InterPro" id="IPR036188">
    <property type="entry name" value="FAD/NAD-bd_sf"/>
</dbReference>
<dbReference type="Proteomes" id="UP000019666">
    <property type="component" value="Unassembled WGS sequence"/>
</dbReference>
<evidence type="ECO:0000259" key="2">
    <source>
        <dbReference type="Pfam" id="PF14691"/>
    </source>
</evidence>
<dbReference type="SUPFAM" id="SSF46548">
    <property type="entry name" value="alpha-helical ferredoxin"/>
    <property type="match status" value="1"/>
</dbReference>
<comment type="caution">
    <text evidence="3">The sequence shown here is derived from an EMBL/GenBank/DDBJ whole genome shotgun (WGS) entry which is preliminary data.</text>
</comment>
<dbReference type="Gene3D" id="3.50.50.60">
    <property type="entry name" value="FAD/NAD(P)-binding domain"/>
    <property type="match status" value="2"/>
</dbReference>
<dbReference type="AlphaFoldDB" id="A0A017HUB6"/>
<evidence type="ECO:0000313" key="4">
    <source>
        <dbReference type="Proteomes" id="UP000019666"/>
    </source>
</evidence>
<name>A0A017HUB6_9RHOB</name>
<dbReference type="GO" id="GO:0051536">
    <property type="term" value="F:iron-sulfur cluster binding"/>
    <property type="evidence" value="ECO:0007669"/>
    <property type="project" value="InterPro"/>
</dbReference>
<dbReference type="SUPFAM" id="SSF51971">
    <property type="entry name" value="Nucleotide-binding domain"/>
    <property type="match status" value="1"/>
</dbReference>
<proteinExistence type="predicted"/>
<dbReference type="Pfam" id="PF14691">
    <property type="entry name" value="Fer4_20"/>
    <property type="match status" value="1"/>
</dbReference>
<feature type="domain" description="Dihydroprymidine dehydrogenase" evidence="2">
    <location>
        <begin position="21"/>
        <end position="129"/>
    </location>
</feature>
<dbReference type="PANTHER" id="PTHR42783">
    <property type="entry name" value="GLUTAMATE SYNTHASE [NADPH] SMALL CHAIN"/>
    <property type="match status" value="1"/>
</dbReference>
<sequence>MNSPQTPGVVPHRLDPERIAANFSDAQLPFDAHEARVAADRCYFCYDAPCIAACPTEIDIPLFIRQIQAGQPEVAAKTIWDQNIFGGACARVCPTEQLCEGSCVREAAEGKPVEIGRLQRYATDAGMARNAHPYSRAPSTGKRVAVVGAGPAGLACAHRLAMHGHDVVVFDKRPKPGGLNEYGIAAYKVPNDFAQGEVDWLLRIGGIELRMGVELGRDMTLEQLRQDFGAVFLGIGLQGVNGLRVPGEERGGVHDAVDFIATLRQAPDKGVLPMGRNVVVIGGGMTAIDAAVQSRALGAENVTIVYRRDQAQMSASNYEQDHAKHVGVKIVHEAAPVELRGNGAVREVAFAYTEATPEGGLRLREDGFGLQADMVFKAIGQTLGALPDGVAAMGGKLDLGSLPAGVWIGGDCSPGGQDLTVTAAAQGRDAAEAIHAALMGRT</sequence>
<dbReference type="OrthoDB" id="9803192at2"/>
<dbReference type="PRINTS" id="PR00419">
    <property type="entry name" value="ADXRDTASE"/>
</dbReference>
<dbReference type="Pfam" id="PF07992">
    <property type="entry name" value="Pyr_redox_2"/>
    <property type="match status" value="1"/>
</dbReference>
<gene>
    <name evidence="3" type="ORF">Rumeso_00384</name>
</gene>
<keyword evidence="4" id="KW-1185">Reference proteome</keyword>
<dbReference type="PATRIC" id="fig|442562.3.peg.383"/>
<dbReference type="Gene3D" id="1.10.1060.10">
    <property type="entry name" value="Alpha-helical ferredoxin"/>
    <property type="match status" value="1"/>
</dbReference>
<evidence type="ECO:0000313" key="3">
    <source>
        <dbReference type="EMBL" id="EYD78047.1"/>
    </source>
</evidence>
<evidence type="ECO:0000259" key="1">
    <source>
        <dbReference type="Pfam" id="PF07992"/>
    </source>
</evidence>
<dbReference type="GO" id="GO:0016491">
    <property type="term" value="F:oxidoreductase activity"/>
    <property type="evidence" value="ECO:0007669"/>
    <property type="project" value="InterPro"/>
</dbReference>
<dbReference type="HOGENOM" id="CLU_000422_3_3_5"/>
<feature type="domain" description="FAD/NAD(P)-binding" evidence="1">
    <location>
        <begin position="143"/>
        <end position="427"/>
    </location>
</feature>
<dbReference type="InterPro" id="IPR009051">
    <property type="entry name" value="Helical_ferredxn"/>
</dbReference>
<dbReference type="RefSeq" id="WP_037280406.1">
    <property type="nucleotide sequence ID" value="NZ_KK088572.1"/>
</dbReference>
<protein>
    <submittedName>
        <fullName evidence="3">Pyridine nucleotide-disulfide oxidoreductase associated with reductive pyrimidine catabolism</fullName>
    </submittedName>
</protein>
<organism evidence="3 4">
    <name type="scientific">Rubellimicrobium mesophilum DSM 19309</name>
    <dbReference type="NCBI Taxonomy" id="442562"/>
    <lineage>
        <taxon>Bacteria</taxon>
        <taxon>Pseudomonadati</taxon>
        <taxon>Pseudomonadota</taxon>
        <taxon>Alphaproteobacteria</taxon>
        <taxon>Rhodobacterales</taxon>
        <taxon>Roseobacteraceae</taxon>
        <taxon>Rubellimicrobium</taxon>
    </lineage>
</organism>
<reference evidence="3 4" key="1">
    <citation type="submission" date="2013-02" db="EMBL/GenBank/DDBJ databases">
        <authorList>
            <person name="Fiebig A."/>
            <person name="Goeker M."/>
            <person name="Klenk H.-P.P."/>
        </authorList>
    </citation>
    <scope>NUCLEOTIDE SEQUENCE [LARGE SCALE GENOMIC DNA]</scope>
    <source>
        <strain evidence="3 4">DSM 19309</strain>
    </source>
</reference>
<dbReference type="STRING" id="442562.Rumeso_00384"/>
<dbReference type="PANTHER" id="PTHR42783:SF3">
    <property type="entry name" value="GLUTAMATE SYNTHASE [NADPH] SMALL CHAIN-RELATED"/>
    <property type="match status" value="1"/>
</dbReference>
<dbReference type="InterPro" id="IPR028261">
    <property type="entry name" value="DPD_II"/>
</dbReference>
<accession>A0A017HUB6</accession>
<dbReference type="EMBL" id="AOSK01000018">
    <property type="protein sequence ID" value="EYD78047.1"/>
    <property type="molecule type" value="Genomic_DNA"/>
</dbReference>
<dbReference type="InterPro" id="IPR023753">
    <property type="entry name" value="FAD/NAD-binding_dom"/>
</dbReference>